<dbReference type="OrthoDB" id="97893at2"/>
<accession>E8X414</accession>
<dbReference type="InterPro" id="IPR036942">
    <property type="entry name" value="Beta-barrel_TonB_sf"/>
</dbReference>
<dbReference type="GO" id="GO:0030246">
    <property type="term" value="F:carbohydrate binding"/>
    <property type="evidence" value="ECO:0007669"/>
    <property type="project" value="InterPro"/>
</dbReference>
<dbReference type="Proteomes" id="UP000000343">
    <property type="component" value="Chromosome"/>
</dbReference>
<dbReference type="RefSeq" id="WP_013581833.1">
    <property type="nucleotide sequence ID" value="NC_015064.1"/>
</dbReference>
<dbReference type="PROSITE" id="PS50194">
    <property type="entry name" value="FILAMIN_REPEAT"/>
    <property type="match status" value="1"/>
</dbReference>
<keyword evidence="7" id="KW-0998">Cell outer membrane</keyword>
<keyword evidence="3" id="KW-1134">Transmembrane beta strand</keyword>
<dbReference type="InterPro" id="IPR017868">
    <property type="entry name" value="Filamin/ABP280_repeat-like"/>
</dbReference>
<dbReference type="SUPFAM" id="SSF56935">
    <property type="entry name" value="Porins"/>
    <property type="match status" value="1"/>
</dbReference>
<dbReference type="PANTHER" id="PTHR30069:SF29">
    <property type="entry name" value="HEMOGLOBIN AND HEMOGLOBIN-HAPTOGLOBIN-BINDING PROTEIN 1-RELATED"/>
    <property type="match status" value="1"/>
</dbReference>
<sequence length="1220" mass="130645">MRTLVATKSTPSSLASAIRLATVILLAVLCFFSTGSRLDAQIGGSGSISGTVTDPSGAVIPNALIVAVNNANGTRVTQHSSGAGAFTLSPLEAGQYTVTIVATGFEKLTQEHIQVNALQIVGLKPQLTLGVSTETVTVEGAPPQLDTQNASIGGTMENAEYVALPLQINGGARNPTSFVYLEPGVAHGGSGVQTGIFSGTGSAGRLDEVYIDGFPQTSIYEQGDPRYVSNLVSVEAVDQFQVITSNPPAAYQGVGLENYTIRSGSNKIHGSVFDYYRDTSFDTWGFFQPNVINPLLGHATKPNEHQSEYGVSLSGPIKKDKIFLFANYDGFYLHKDNNPTYSTIPTLAMRSGDFSQFLTLATPQAIYDPTSCPTGSQSAGTCTRTQFAYNNQPNVINPARIGAAETFMQKFQPTPINSNITNNYLSQIPSFQHHFSTMEHLDWTINDRQRFSVIFGAQLGAVYGFQSNGSNPGPLPYTSGQGFETKNKLIQAEHTFTINQHLVNQFKAGYTRFWGPVFNPDYRTPGFGLGTNAGVTGLPGGQASGSFPTVTWAGNNPLTQWSGDQDYNDITNYATILDNVQYIKGKHTFTFGGTHQWLEVQDIAYTTGISPVTLTYSNSQTALYTNKTGISSTGHSYASFLIGQVNQGSLTQQSFIDTGARIQPSSLYAQDDYKLTSKLTLNIGLRWDYYPAYREVINRSTFLNINATNPITGNKGALEYAGSGTGPYCNCNTPVNSWYKNFGPRLGFAYSVAPGTVIRGGYAIAYTHGSGTRSALFKGTGTVGLSSAPSIVSKTSGDAAFLLDSGFPAYTAPPTINAGYGTFYTTLSNTPASSMSYPDPYLGSRAPYANMYNLGIEQQLTKDMAVQINYVGSQGHFLPVSASGARGYFSNQLNPQYLKLGSLLGTTVTPAVIAQAQQVFPGIQLPYASFSGTLAQALVPFPQYSGVSDTYDNLVNSNYNSLQFIIKQRMSRDIDFMFNYTWSAEIDDNGTFRSGYLSNRVERGRGTADVPNVINSTAIVKLPFGKGQPLHSNNRFLNSLMSDFSLSAIYTYSSGIPLAIISSGCVAPGTGQCMPNYNPNYTGSKVRINGSYGQGVTAATAATTHYIDINGFIDPSAATSSTATAAQKAAYPNYTIGNVARTAPYGLRGPTAFDGDVSLKRTITLHDNVNLLLDVSAYNITNSVILAAPGVSTSTPSTFGVSSSQSNLSRDIQLAARINF</sequence>
<dbReference type="GO" id="GO:0044718">
    <property type="term" value="P:siderophore transmembrane transport"/>
    <property type="evidence" value="ECO:0007669"/>
    <property type="project" value="TreeGrafter"/>
</dbReference>
<evidence type="ECO:0000256" key="4">
    <source>
        <dbReference type="ARBA" id="ARBA00022692"/>
    </source>
</evidence>
<name>E8X414_GRATM</name>
<dbReference type="eggNOG" id="COG4771">
    <property type="taxonomic scope" value="Bacteria"/>
</dbReference>
<keyword evidence="6" id="KW-0472">Membrane</keyword>
<dbReference type="GO" id="GO:0015344">
    <property type="term" value="F:siderophore uptake transmembrane transporter activity"/>
    <property type="evidence" value="ECO:0007669"/>
    <property type="project" value="TreeGrafter"/>
</dbReference>
<evidence type="ECO:0000313" key="10">
    <source>
        <dbReference type="Proteomes" id="UP000000343"/>
    </source>
</evidence>
<dbReference type="KEGG" id="acm:AciX9_3517"/>
<dbReference type="STRING" id="1198114.AciX9_3517"/>
<gene>
    <name evidence="9" type="ordered locus">AciX9_3517</name>
</gene>
<evidence type="ECO:0000256" key="5">
    <source>
        <dbReference type="ARBA" id="ARBA00022729"/>
    </source>
</evidence>
<keyword evidence="5" id="KW-0732">Signal</keyword>
<evidence type="ECO:0000256" key="1">
    <source>
        <dbReference type="ARBA" id="ARBA00004571"/>
    </source>
</evidence>
<dbReference type="PaxDb" id="1198114-AciX9_3517"/>
<keyword evidence="2" id="KW-0813">Transport</keyword>
<evidence type="ECO:0000256" key="3">
    <source>
        <dbReference type="ARBA" id="ARBA00022452"/>
    </source>
</evidence>
<dbReference type="Gene3D" id="2.60.40.1120">
    <property type="entry name" value="Carboxypeptidase-like, regulatory domain"/>
    <property type="match status" value="1"/>
</dbReference>
<keyword evidence="10" id="KW-1185">Reference proteome</keyword>
<dbReference type="Pfam" id="PF13620">
    <property type="entry name" value="CarboxypepD_reg"/>
    <property type="match status" value="1"/>
</dbReference>
<organism evidence="10">
    <name type="scientific">Granulicella tundricola (strain ATCC BAA-1859 / DSM 23138 / MP5ACTX9)</name>
    <dbReference type="NCBI Taxonomy" id="1198114"/>
    <lineage>
        <taxon>Bacteria</taxon>
        <taxon>Pseudomonadati</taxon>
        <taxon>Acidobacteriota</taxon>
        <taxon>Terriglobia</taxon>
        <taxon>Terriglobales</taxon>
        <taxon>Acidobacteriaceae</taxon>
        <taxon>Granulicella</taxon>
    </lineage>
</organism>
<comment type="subcellular location">
    <subcellularLocation>
        <location evidence="1">Cell outer membrane</location>
        <topology evidence="1">Multi-pass membrane protein</topology>
    </subcellularLocation>
</comment>
<evidence type="ECO:0000256" key="2">
    <source>
        <dbReference type="ARBA" id="ARBA00022448"/>
    </source>
</evidence>
<dbReference type="InterPro" id="IPR013784">
    <property type="entry name" value="Carb-bd-like_fold"/>
</dbReference>
<reference evidence="10" key="1">
    <citation type="submission" date="2011-01" db="EMBL/GenBank/DDBJ databases">
        <title>Complete sequence of chromosome of Acidobacterium sp. MP5ACTX9.</title>
        <authorList>
            <consortium name="US DOE Joint Genome Institute"/>
            <person name="Lucas S."/>
            <person name="Copeland A."/>
            <person name="Lapidus A."/>
            <person name="Cheng J.-F."/>
            <person name="Goodwin L."/>
            <person name="Pitluck S."/>
            <person name="Teshima H."/>
            <person name="Detter J.C."/>
            <person name="Han C."/>
            <person name="Tapia R."/>
            <person name="Land M."/>
            <person name="Hauser L."/>
            <person name="Kyrpides N."/>
            <person name="Ivanova N."/>
            <person name="Ovchinnikova G."/>
            <person name="Pagani I."/>
            <person name="Rawat S.R."/>
            <person name="Mannisto M."/>
            <person name="Haggblom M.M."/>
            <person name="Woyke T."/>
        </authorList>
    </citation>
    <scope>NUCLEOTIDE SEQUENCE [LARGE SCALE GENOMIC DNA]</scope>
    <source>
        <strain evidence="10">MP5ACTX9</strain>
    </source>
</reference>
<evidence type="ECO:0000259" key="8">
    <source>
        <dbReference type="Pfam" id="PF25183"/>
    </source>
</evidence>
<dbReference type="Gene3D" id="2.40.170.20">
    <property type="entry name" value="TonB-dependent receptor, beta-barrel domain"/>
    <property type="match status" value="1"/>
</dbReference>
<evidence type="ECO:0000256" key="7">
    <source>
        <dbReference type="ARBA" id="ARBA00023237"/>
    </source>
</evidence>
<evidence type="ECO:0000256" key="6">
    <source>
        <dbReference type="ARBA" id="ARBA00023136"/>
    </source>
</evidence>
<dbReference type="Pfam" id="PF25183">
    <property type="entry name" value="OMP_b-brl_4"/>
    <property type="match status" value="1"/>
</dbReference>
<feature type="domain" description="TonB-dependent transporter Oar-like beta-barrel" evidence="8">
    <location>
        <begin position="260"/>
        <end position="1213"/>
    </location>
</feature>
<proteinExistence type="predicted"/>
<evidence type="ECO:0000313" key="9">
    <source>
        <dbReference type="EMBL" id="ADW70522.1"/>
    </source>
</evidence>
<dbReference type="AlphaFoldDB" id="E8X414"/>
<dbReference type="EMBL" id="CP002480">
    <property type="protein sequence ID" value="ADW70522.1"/>
    <property type="molecule type" value="Genomic_DNA"/>
</dbReference>
<protein>
    <recommendedName>
        <fullName evidence="8">TonB-dependent transporter Oar-like beta-barrel domain-containing protein</fullName>
    </recommendedName>
</protein>
<dbReference type="InterPro" id="IPR039426">
    <property type="entry name" value="TonB-dep_rcpt-like"/>
</dbReference>
<dbReference type="InterPro" id="IPR057601">
    <property type="entry name" value="Oar-like_b-barrel"/>
</dbReference>
<dbReference type="SUPFAM" id="SSF49452">
    <property type="entry name" value="Starch-binding domain-like"/>
    <property type="match status" value="1"/>
</dbReference>
<keyword evidence="4" id="KW-0812">Transmembrane</keyword>
<dbReference type="HOGENOM" id="CLU_006298_0_0_0"/>
<dbReference type="PANTHER" id="PTHR30069">
    <property type="entry name" value="TONB-DEPENDENT OUTER MEMBRANE RECEPTOR"/>
    <property type="match status" value="1"/>
</dbReference>
<dbReference type="GO" id="GO:0009279">
    <property type="term" value="C:cell outer membrane"/>
    <property type="evidence" value="ECO:0007669"/>
    <property type="project" value="UniProtKB-SubCell"/>
</dbReference>